<proteinExistence type="predicted"/>
<dbReference type="PATRIC" id="fig|1319815.3.peg.236"/>
<dbReference type="Gene3D" id="3.30.70.20">
    <property type="match status" value="1"/>
</dbReference>
<dbReference type="PROSITE" id="PS51085">
    <property type="entry name" value="2FE2S_FER_2"/>
    <property type="match status" value="1"/>
</dbReference>
<evidence type="ECO:0000313" key="6">
    <source>
        <dbReference type="EMBL" id="ERT69788.1"/>
    </source>
</evidence>
<evidence type="ECO:0000256" key="1">
    <source>
        <dbReference type="ARBA" id="ARBA00022723"/>
    </source>
</evidence>
<protein>
    <submittedName>
        <fullName evidence="6">2Fe-2S iron-sulfur cluster binding domain protein</fullName>
    </submittedName>
</protein>
<dbReference type="PROSITE" id="PS00198">
    <property type="entry name" value="4FE4S_FER_1"/>
    <property type="match status" value="1"/>
</dbReference>
<dbReference type="PROSITE" id="PS51379">
    <property type="entry name" value="4FE4S_FER_2"/>
    <property type="match status" value="2"/>
</dbReference>
<keyword evidence="1" id="KW-0479">Metal-binding</keyword>
<dbReference type="Pfam" id="PF00111">
    <property type="entry name" value="Fer2"/>
    <property type="match status" value="1"/>
</dbReference>
<feature type="domain" description="4Fe-4S ferredoxin-type" evidence="5">
    <location>
        <begin position="101"/>
        <end position="134"/>
    </location>
</feature>
<dbReference type="AlphaFoldDB" id="U7VG58"/>
<keyword evidence="3" id="KW-0411">Iron-sulfur</keyword>
<dbReference type="CDD" id="cd00207">
    <property type="entry name" value="fer2"/>
    <property type="match status" value="1"/>
</dbReference>
<dbReference type="InterPro" id="IPR036010">
    <property type="entry name" value="2Fe-2S_ferredoxin-like_sf"/>
</dbReference>
<dbReference type="SUPFAM" id="SSF46548">
    <property type="entry name" value="alpha-helical ferredoxin"/>
    <property type="match status" value="1"/>
</dbReference>
<evidence type="ECO:0000256" key="2">
    <source>
        <dbReference type="ARBA" id="ARBA00023004"/>
    </source>
</evidence>
<keyword evidence="2" id="KW-0408">Iron</keyword>
<feature type="domain" description="4Fe-4S ferredoxin-type" evidence="5">
    <location>
        <begin position="141"/>
        <end position="170"/>
    </location>
</feature>
<dbReference type="RefSeq" id="WP_023049797.1">
    <property type="nucleotide sequence ID" value="NZ_CP173065.2"/>
</dbReference>
<evidence type="ECO:0000259" key="5">
    <source>
        <dbReference type="PROSITE" id="PS51379"/>
    </source>
</evidence>
<dbReference type="STRING" id="1319815.HMPREF0202_00248"/>
<reference evidence="6 7" key="1">
    <citation type="submission" date="2013-08" db="EMBL/GenBank/DDBJ databases">
        <authorList>
            <person name="Weinstock G."/>
            <person name="Sodergren E."/>
            <person name="Wylie T."/>
            <person name="Fulton L."/>
            <person name="Fulton R."/>
            <person name="Fronick C."/>
            <person name="O'Laughlin M."/>
            <person name="Godfrey J."/>
            <person name="Miner T."/>
            <person name="Herter B."/>
            <person name="Appelbaum E."/>
            <person name="Cordes M."/>
            <person name="Lek S."/>
            <person name="Wollam A."/>
            <person name="Pepin K.H."/>
            <person name="Palsikar V.B."/>
            <person name="Mitreva M."/>
            <person name="Wilson R.K."/>
        </authorList>
    </citation>
    <scope>NUCLEOTIDE SEQUENCE [LARGE SCALE GENOMIC DNA]</scope>
    <source>
        <strain evidence="6 7">ATCC BAA-474</strain>
    </source>
</reference>
<evidence type="ECO:0000256" key="3">
    <source>
        <dbReference type="ARBA" id="ARBA00023014"/>
    </source>
</evidence>
<evidence type="ECO:0000313" key="7">
    <source>
        <dbReference type="Proteomes" id="UP000017081"/>
    </source>
</evidence>
<dbReference type="HOGENOM" id="CLU_089211_1_0_0"/>
<sequence length="226" mass="25342">MTDKKMVDIYILGKKYTVPNTLTIMESMEYAGYQLKRGCGCRSGFCGACATVYRVKGNKEMKVVLACQSKVEDNMYLTQIPFFPGDKGIYNIDKLDSTADSIAKYYPEIYKCIGCNSCTKGCSQGLDVMQYIGYAQRGELEKCAHTSFDCVSCGICATRCPAGITHYNVGLLARRLTGKYISAETKHLNDRVKEIEDGEHDLALEELMKKDISELKNLYNNRDITK</sequence>
<dbReference type="InterPro" id="IPR006058">
    <property type="entry name" value="2Fe2S_fd_BS"/>
</dbReference>
<dbReference type="Pfam" id="PF12838">
    <property type="entry name" value="Fer4_7"/>
    <property type="match status" value="1"/>
</dbReference>
<dbReference type="InterPro" id="IPR001041">
    <property type="entry name" value="2Fe-2S_ferredoxin-type"/>
</dbReference>
<dbReference type="SUPFAM" id="SSF54292">
    <property type="entry name" value="2Fe-2S ferredoxin-like"/>
    <property type="match status" value="1"/>
</dbReference>
<dbReference type="GO" id="GO:0046872">
    <property type="term" value="F:metal ion binding"/>
    <property type="evidence" value="ECO:0007669"/>
    <property type="project" value="UniProtKB-KW"/>
</dbReference>
<dbReference type="PROSITE" id="PS00197">
    <property type="entry name" value="2FE2S_FER_1"/>
    <property type="match status" value="1"/>
</dbReference>
<dbReference type="eggNOG" id="COG4656">
    <property type="taxonomic scope" value="Bacteria"/>
</dbReference>
<dbReference type="GO" id="GO:0051537">
    <property type="term" value="F:2 iron, 2 sulfur cluster binding"/>
    <property type="evidence" value="ECO:0007669"/>
    <property type="project" value="InterPro"/>
</dbReference>
<gene>
    <name evidence="6" type="ORF">HMPREF0202_00248</name>
</gene>
<accession>U7VG58</accession>
<name>U7VG58_9FUSO</name>
<dbReference type="EMBL" id="AXZF01000011">
    <property type="protein sequence ID" value="ERT69788.1"/>
    <property type="molecule type" value="Genomic_DNA"/>
</dbReference>
<comment type="caution">
    <text evidence="6">The sequence shown here is derived from an EMBL/GenBank/DDBJ whole genome shotgun (WGS) entry which is preliminary data.</text>
</comment>
<evidence type="ECO:0000259" key="4">
    <source>
        <dbReference type="PROSITE" id="PS51085"/>
    </source>
</evidence>
<dbReference type="Proteomes" id="UP000017081">
    <property type="component" value="Unassembled WGS sequence"/>
</dbReference>
<feature type="domain" description="2Fe-2S ferredoxin-type" evidence="4">
    <location>
        <begin position="5"/>
        <end position="83"/>
    </location>
</feature>
<keyword evidence="7" id="KW-1185">Reference proteome</keyword>
<dbReference type="InterPro" id="IPR017900">
    <property type="entry name" value="4Fe4S_Fe_S_CS"/>
</dbReference>
<organism evidence="6 7">
    <name type="scientific">Cetobacterium somerae ATCC BAA-474</name>
    <dbReference type="NCBI Taxonomy" id="1319815"/>
    <lineage>
        <taxon>Bacteria</taxon>
        <taxon>Fusobacteriati</taxon>
        <taxon>Fusobacteriota</taxon>
        <taxon>Fusobacteriia</taxon>
        <taxon>Fusobacteriales</taxon>
        <taxon>Fusobacteriaceae</taxon>
        <taxon>Cetobacterium</taxon>
    </lineage>
</organism>
<dbReference type="InterPro" id="IPR017896">
    <property type="entry name" value="4Fe4S_Fe-S-bd"/>
</dbReference>